<dbReference type="PANTHER" id="PTHR24359:SF1">
    <property type="entry name" value="INHIBITOR OF NUCLEAR FACTOR KAPPA-B KINASE EPSILON SUBUNIT HOMOLOG 1-RELATED"/>
    <property type="match status" value="1"/>
</dbReference>
<dbReference type="RefSeq" id="XP_060314298.1">
    <property type="nucleotide sequence ID" value="XM_060454598.1"/>
</dbReference>
<keyword evidence="1" id="KW-0175">Coiled coil</keyword>
<dbReference type="InterPro" id="IPR011009">
    <property type="entry name" value="Kinase-like_dom_sf"/>
</dbReference>
<evidence type="ECO:0000256" key="1">
    <source>
        <dbReference type="SAM" id="Coils"/>
    </source>
</evidence>
<evidence type="ECO:0000313" key="4">
    <source>
        <dbReference type="EMBL" id="KAK1528595.1"/>
    </source>
</evidence>
<reference evidence="4 5" key="1">
    <citation type="submission" date="2016-10" db="EMBL/GenBank/DDBJ databases">
        <title>The genome sequence of Colletotrichum fioriniae PJ7.</title>
        <authorList>
            <person name="Baroncelli R."/>
        </authorList>
    </citation>
    <scope>NUCLEOTIDE SEQUENCE [LARGE SCALE GENOMIC DNA]</scope>
    <source>
        <strain evidence="4 5">IMI 309622</strain>
    </source>
</reference>
<dbReference type="GO" id="GO:0004674">
    <property type="term" value="F:protein serine/threonine kinase activity"/>
    <property type="evidence" value="ECO:0007669"/>
    <property type="project" value="TreeGrafter"/>
</dbReference>
<dbReference type="Gene3D" id="1.10.510.10">
    <property type="entry name" value="Transferase(Phosphotransferase) domain 1"/>
    <property type="match status" value="1"/>
</dbReference>
<dbReference type="CDD" id="cd00180">
    <property type="entry name" value="PKc"/>
    <property type="match status" value="1"/>
</dbReference>
<gene>
    <name evidence="4" type="ORF">CCOS01_06429</name>
</gene>
<protein>
    <submittedName>
        <fullName evidence="4">Protein kinase domain-containing protein</fullName>
    </submittedName>
</protein>
<evidence type="ECO:0000259" key="3">
    <source>
        <dbReference type="PROSITE" id="PS50011"/>
    </source>
</evidence>
<organism evidence="4 5">
    <name type="scientific">Colletotrichum costaricense</name>
    <dbReference type="NCBI Taxonomy" id="1209916"/>
    <lineage>
        <taxon>Eukaryota</taxon>
        <taxon>Fungi</taxon>
        <taxon>Dikarya</taxon>
        <taxon>Ascomycota</taxon>
        <taxon>Pezizomycotina</taxon>
        <taxon>Sordariomycetes</taxon>
        <taxon>Hypocreomycetidae</taxon>
        <taxon>Glomerellales</taxon>
        <taxon>Glomerellaceae</taxon>
        <taxon>Colletotrichum</taxon>
        <taxon>Colletotrichum acutatum species complex</taxon>
    </lineage>
</organism>
<dbReference type="SMART" id="SM00220">
    <property type="entry name" value="S_TKc"/>
    <property type="match status" value="1"/>
</dbReference>
<name>A0AAI9YYI9_9PEZI</name>
<dbReference type="GeneID" id="85338145"/>
<feature type="region of interest" description="Disordered" evidence="2">
    <location>
        <begin position="161"/>
        <end position="218"/>
    </location>
</feature>
<dbReference type="PROSITE" id="PS50011">
    <property type="entry name" value="PROTEIN_KINASE_DOM"/>
    <property type="match status" value="1"/>
</dbReference>
<dbReference type="Pfam" id="PF00069">
    <property type="entry name" value="Pkinase"/>
    <property type="match status" value="1"/>
</dbReference>
<feature type="domain" description="Protein kinase" evidence="3">
    <location>
        <begin position="1032"/>
        <end position="1356"/>
    </location>
</feature>
<keyword evidence="4" id="KW-0808">Transferase</keyword>
<dbReference type="PROSITE" id="PS00108">
    <property type="entry name" value="PROTEIN_KINASE_ST"/>
    <property type="match status" value="1"/>
</dbReference>
<dbReference type="SUPFAM" id="SSF56112">
    <property type="entry name" value="Protein kinase-like (PK-like)"/>
    <property type="match status" value="1"/>
</dbReference>
<evidence type="ECO:0000256" key="2">
    <source>
        <dbReference type="SAM" id="MobiDB-lite"/>
    </source>
</evidence>
<feature type="coiled-coil region" evidence="1">
    <location>
        <begin position="251"/>
        <end position="285"/>
    </location>
</feature>
<keyword evidence="4" id="KW-0418">Kinase</keyword>
<dbReference type="Proteomes" id="UP001240678">
    <property type="component" value="Unassembled WGS sequence"/>
</dbReference>
<dbReference type="GO" id="GO:0005524">
    <property type="term" value="F:ATP binding"/>
    <property type="evidence" value="ECO:0007669"/>
    <property type="project" value="InterPro"/>
</dbReference>
<feature type="compositionally biased region" description="Acidic residues" evidence="2">
    <location>
        <begin position="201"/>
        <end position="212"/>
    </location>
</feature>
<keyword evidence="5" id="KW-1185">Reference proteome</keyword>
<dbReference type="EMBL" id="MOOE01000006">
    <property type="protein sequence ID" value="KAK1528595.1"/>
    <property type="molecule type" value="Genomic_DNA"/>
</dbReference>
<dbReference type="PANTHER" id="PTHR24359">
    <property type="entry name" value="SERINE/THREONINE-PROTEIN KINASE SBK1"/>
    <property type="match status" value="1"/>
</dbReference>
<feature type="region of interest" description="Disordered" evidence="2">
    <location>
        <begin position="1"/>
        <end position="29"/>
    </location>
</feature>
<dbReference type="InterPro" id="IPR008271">
    <property type="entry name" value="Ser/Thr_kinase_AS"/>
</dbReference>
<comment type="caution">
    <text evidence="4">The sequence shown here is derived from an EMBL/GenBank/DDBJ whole genome shotgun (WGS) entry which is preliminary data.</text>
</comment>
<proteinExistence type="predicted"/>
<evidence type="ECO:0000313" key="5">
    <source>
        <dbReference type="Proteomes" id="UP001240678"/>
    </source>
</evidence>
<accession>A0AAI9YYI9</accession>
<feature type="region of interest" description="Disordered" evidence="2">
    <location>
        <begin position="819"/>
        <end position="839"/>
    </location>
</feature>
<dbReference type="InterPro" id="IPR000719">
    <property type="entry name" value="Prot_kinase_dom"/>
</dbReference>
<sequence>MASGASDASLHPFTTVFPGSAPQESAPVAEAQVDEIRGGKDELSVRKTTAGDRASETTYKLVDAYPLDIVPEFELRDKSRACRERFKECLSLLNLAHHDWLEQRSAEFNWWISGLNADKTGPGSLDARLSLRPDVTAVIVDALDGLKDALHAYHDLATSDPHSLTEADADSTASDGVDRAPSPWSCMGSGGGEGPASAVGDGEEKDEEIEDAEYQRKDAHLPLSSDEYAEQRAYIENNLVVLIRIYTAIKLSGLKLRNKRADDALKQAEQEYERQKLTIGAHKALASQDGGHERFRRYLTKLVLRNDYTEDLIRGLSFMIYQSGEAKWDPNVTESRDWEDSQDPECSQYARELNEGQIGESYEVLLQKKLLVVLRAYLCDPARLTIVQRRLIDANVVRRNRLVHAGSASMASPHAPKGLTQPARQIEPLNKSIAQRSSLMAGNVTSSSYNLVSSTASRPVTQSNHGAQATKSFVAQAATALESRFSITGALTPAVRSTARSAGTKIGHVAQDLCGYVCVFEDCESPEDMFASTYAWMSHMARSHSEVEWVCLLCANHRLPADDIQAASFTVPSELRDHILACHPATDANGSLTELELVVSAGQRAVGIRKVRCPLCRPGLVTSEEGIDGSVPSFLPAGREAGLVQLEEDQHIATHIHEFALHAFPSADGEELSEEATWRDSVPSEPSTSVEINLERLRRPESSFQGQAFAYYTIENIQDAIEELNATCLRVQAPDWIQADSSVRLDVMAGRLNDLILSLQLAQGEVDLDDFAWKLNKCQVLFSQLSNLPDSVWEGPQVKELLEELDEEMQQLDSLCETGRQREGQQLSPSPDLPFDRKQLSPNMNPTLTSIGSLQSALRDAEVEIRNQRDAKKYKWIPISSIDEILEGHSIDVEDEVHGFIFKKAKRLFSLLVRQSHFEWLPLFHANDFGDEDFPINFSVDRKSQVWALKSCKTGKAISFEVTDREVNGISRKDYDSLCDFCDYHQWLIFVPIFSPDDRAQVFDPLCRMPFLQEFESHGTNFSIVRHFVIHRSHLNFPRDDQIGTIVDAEDNPHIAVKEILSAQGLTANKFQELANNEATPLARLRDQSHPHLLRVIASYTQDRRHFFVFPWARGGNLRNFWKSQPSLSAVSDDTSTEDWNIYLEWFFKQLLGLASAIKNLHHPRDDPNESCRHGDLKPENILCFSKNEDEIGEGRIPTGVRLVVGDAGHAKAHEMTTEFQGSPTAESRGTVMYSPPEADIKQARTRRYDIWSLGCLYIESLIWMIYGYDALKSFHSDVGPGEPYFFKDSPVDLKDAVKEWIKAIKMDPRCAPVEKTAVGRLVTLIEERMLVVRVTNRGVPARENSDTEHSTAPMLLLRRATADMSEEIPERADAKEVYEEMERIFDAGKHNQGLAWMVRDREASARGPPIITRGLAASDNKRLSRAREFQK</sequence>